<evidence type="ECO:0000256" key="3">
    <source>
        <dbReference type="ARBA" id="ARBA00022692"/>
    </source>
</evidence>
<keyword evidence="2" id="KW-1003">Cell membrane</keyword>
<feature type="transmembrane region" description="Helical" evidence="12">
    <location>
        <begin position="65"/>
        <end position="85"/>
    </location>
</feature>
<keyword evidence="3 12" id="KW-0812">Transmembrane</keyword>
<dbReference type="InterPro" id="IPR050450">
    <property type="entry name" value="COX15/CtaA_HemeA_synthase"/>
</dbReference>
<evidence type="ECO:0000256" key="12">
    <source>
        <dbReference type="SAM" id="Phobius"/>
    </source>
</evidence>
<sequence length="337" mass="36941">MIKYRLLGILSCLTAFVSYLVLLLGVTVTQTDSGQGCGNSWPFCHGDIVPNFLSINTVYEYSHRVMTGIDSTLIFALVLFAVIFFRKDFRIIISSIMSIFFLLLQAVLGALTVVYEGTYAKDGLLSLHFGFSLLAFGSVVLLALRIAQLRPDRVNKRKVTSQELEPVSKGLRAIVWLIAVYTYVVVYTGALVVHSSATLACGSEYPTCGSNYLPNLSSAAGIQVLHRYAAASIWFVILALMLVIVRNFHTHRDLVWGSLWAFVLVTLQALAGMGIVLTGAQLLATLLHTTLISVLFAVLCYLCAQVGWPFKKQPTSSKPQGDTIDTSKTVKENVSML</sequence>
<comment type="pathway">
    <text evidence="11">Porphyrin-containing compound metabolism.</text>
</comment>
<evidence type="ECO:0000256" key="5">
    <source>
        <dbReference type="ARBA" id="ARBA00022989"/>
    </source>
</evidence>
<keyword evidence="14" id="KW-1185">Reference proteome</keyword>
<name>A0A5A5TBL9_9CHLR</name>
<evidence type="ECO:0000256" key="1">
    <source>
        <dbReference type="ARBA" id="ARBA00004141"/>
    </source>
</evidence>
<evidence type="ECO:0000256" key="2">
    <source>
        <dbReference type="ARBA" id="ARBA00022475"/>
    </source>
</evidence>
<dbReference type="AlphaFoldDB" id="A0A5A5TBL9"/>
<evidence type="ECO:0000256" key="4">
    <source>
        <dbReference type="ARBA" id="ARBA00022723"/>
    </source>
</evidence>
<dbReference type="Pfam" id="PF02628">
    <property type="entry name" value="COX15-CtaA"/>
    <property type="match status" value="1"/>
</dbReference>
<comment type="subcellular location">
    <subcellularLocation>
        <location evidence="1">Membrane</location>
        <topology evidence="1">Multi-pass membrane protein</topology>
    </subcellularLocation>
</comment>
<keyword evidence="8" id="KW-0350">Heme biosynthesis</keyword>
<dbReference type="GO" id="GO:0016020">
    <property type="term" value="C:membrane"/>
    <property type="evidence" value="ECO:0007669"/>
    <property type="project" value="UniProtKB-SubCell"/>
</dbReference>
<evidence type="ECO:0000256" key="9">
    <source>
        <dbReference type="ARBA" id="ARBA00023136"/>
    </source>
</evidence>
<dbReference type="InterPro" id="IPR003780">
    <property type="entry name" value="COX15/CtaA_fam"/>
</dbReference>
<evidence type="ECO:0000313" key="13">
    <source>
        <dbReference type="EMBL" id="GCF08413.1"/>
    </source>
</evidence>
<keyword evidence="5 12" id="KW-1133">Transmembrane helix</keyword>
<feature type="transmembrane region" description="Helical" evidence="12">
    <location>
        <begin position="173"/>
        <end position="193"/>
    </location>
</feature>
<evidence type="ECO:0000256" key="6">
    <source>
        <dbReference type="ARBA" id="ARBA00023002"/>
    </source>
</evidence>
<feature type="transmembrane region" description="Helical" evidence="12">
    <location>
        <begin position="257"/>
        <end position="277"/>
    </location>
</feature>
<keyword evidence="10" id="KW-1015">Disulfide bond</keyword>
<dbReference type="EMBL" id="BIXY01000023">
    <property type="protein sequence ID" value="GCF08413.1"/>
    <property type="molecule type" value="Genomic_DNA"/>
</dbReference>
<evidence type="ECO:0000313" key="14">
    <source>
        <dbReference type="Proteomes" id="UP000322530"/>
    </source>
</evidence>
<accession>A0A5A5TBL9</accession>
<dbReference type="GO" id="GO:0046872">
    <property type="term" value="F:metal ion binding"/>
    <property type="evidence" value="ECO:0007669"/>
    <property type="project" value="UniProtKB-KW"/>
</dbReference>
<evidence type="ECO:0000256" key="10">
    <source>
        <dbReference type="ARBA" id="ARBA00023157"/>
    </source>
</evidence>
<keyword evidence="9 12" id="KW-0472">Membrane</keyword>
<dbReference type="GO" id="GO:0006784">
    <property type="term" value="P:heme A biosynthetic process"/>
    <property type="evidence" value="ECO:0007669"/>
    <property type="project" value="InterPro"/>
</dbReference>
<evidence type="ECO:0000256" key="7">
    <source>
        <dbReference type="ARBA" id="ARBA00023004"/>
    </source>
</evidence>
<evidence type="ECO:0000256" key="11">
    <source>
        <dbReference type="ARBA" id="ARBA00023444"/>
    </source>
</evidence>
<keyword evidence="7" id="KW-0408">Iron</keyword>
<dbReference type="PANTHER" id="PTHR35457">
    <property type="entry name" value="HEME A SYNTHASE"/>
    <property type="match status" value="1"/>
</dbReference>
<dbReference type="GO" id="GO:0016491">
    <property type="term" value="F:oxidoreductase activity"/>
    <property type="evidence" value="ECO:0007669"/>
    <property type="project" value="UniProtKB-KW"/>
</dbReference>
<reference evidence="13 14" key="1">
    <citation type="submission" date="2019-01" db="EMBL/GenBank/DDBJ databases">
        <title>Draft genome sequence of Dictyobacter sp. Uno17.</title>
        <authorList>
            <person name="Wang C.M."/>
            <person name="Zheng Y."/>
            <person name="Sakai Y."/>
            <person name="Abe K."/>
            <person name="Yokota A."/>
            <person name="Yabe S."/>
        </authorList>
    </citation>
    <scope>NUCLEOTIDE SEQUENCE [LARGE SCALE GENOMIC DNA]</scope>
    <source>
        <strain evidence="13 14">Uno17</strain>
    </source>
</reference>
<protein>
    <submittedName>
        <fullName evidence="13">Heme A synthase</fullName>
    </submittedName>
</protein>
<proteinExistence type="predicted"/>
<comment type="caution">
    <text evidence="13">The sequence shown here is derived from an EMBL/GenBank/DDBJ whole genome shotgun (WGS) entry which is preliminary data.</text>
</comment>
<keyword evidence="4" id="KW-0479">Metal-binding</keyword>
<evidence type="ECO:0000256" key="8">
    <source>
        <dbReference type="ARBA" id="ARBA00023133"/>
    </source>
</evidence>
<dbReference type="PANTHER" id="PTHR35457:SF1">
    <property type="entry name" value="HEME A SYNTHASE"/>
    <property type="match status" value="1"/>
</dbReference>
<dbReference type="RefSeq" id="WP_172632008.1">
    <property type="nucleotide sequence ID" value="NZ_BIXY01000023.1"/>
</dbReference>
<feature type="transmembrane region" description="Helical" evidence="12">
    <location>
        <begin position="127"/>
        <end position="147"/>
    </location>
</feature>
<feature type="transmembrane region" description="Helical" evidence="12">
    <location>
        <begin position="283"/>
        <end position="304"/>
    </location>
</feature>
<gene>
    <name evidence="13" type="primary">ctaA</name>
    <name evidence="13" type="ORF">KDI_19770</name>
</gene>
<dbReference type="Proteomes" id="UP000322530">
    <property type="component" value="Unassembled WGS sequence"/>
</dbReference>
<feature type="transmembrane region" description="Helical" evidence="12">
    <location>
        <begin position="225"/>
        <end position="245"/>
    </location>
</feature>
<keyword evidence="6" id="KW-0560">Oxidoreductase</keyword>
<organism evidence="13 14">
    <name type="scientific">Dictyobacter arantiisoli</name>
    <dbReference type="NCBI Taxonomy" id="2014874"/>
    <lineage>
        <taxon>Bacteria</taxon>
        <taxon>Bacillati</taxon>
        <taxon>Chloroflexota</taxon>
        <taxon>Ktedonobacteria</taxon>
        <taxon>Ktedonobacterales</taxon>
        <taxon>Dictyobacteraceae</taxon>
        <taxon>Dictyobacter</taxon>
    </lineage>
</organism>
<feature type="transmembrane region" description="Helical" evidence="12">
    <location>
        <begin position="92"/>
        <end position="115"/>
    </location>
</feature>